<evidence type="ECO:0000256" key="1">
    <source>
        <dbReference type="ARBA" id="ARBA00004123"/>
    </source>
</evidence>
<feature type="compositionally biased region" description="Acidic residues" evidence="5">
    <location>
        <begin position="159"/>
        <end position="193"/>
    </location>
</feature>
<protein>
    <recommendedName>
        <fullName evidence="4">DNA-directed RNA polymerase III subunit</fullName>
    </recommendedName>
</protein>
<organism evidence="6 7">
    <name type="scientific">Littorina saxatilis</name>
    <dbReference type="NCBI Taxonomy" id="31220"/>
    <lineage>
        <taxon>Eukaryota</taxon>
        <taxon>Metazoa</taxon>
        <taxon>Spiralia</taxon>
        <taxon>Lophotrochozoa</taxon>
        <taxon>Mollusca</taxon>
        <taxon>Gastropoda</taxon>
        <taxon>Caenogastropoda</taxon>
        <taxon>Littorinimorpha</taxon>
        <taxon>Littorinoidea</taxon>
        <taxon>Littorinidae</taxon>
        <taxon>Littorina</taxon>
    </lineage>
</organism>
<evidence type="ECO:0000313" key="6">
    <source>
        <dbReference type="EMBL" id="KAK7116082.1"/>
    </source>
</evidence>
<evidence type="ECO:0000256" key="2">
    <source>
        <dbReference type="ARBA" id="ARBA00008352"/>
    </source>
</evidence>
<sequence>MAGRGRGRGRGGLSFNVEALHIQRGDIISKPGLHPPPLFPPLVHKPIPLQDSTPSEKTMIELKQEFLEKFRQSPFYLTMDEKKHEIERYSDRYQSNQQEQKEKWVPDWSMFPAELKPKKRKAQSTGRPNLKAARRTLGTDDVLSKLENLEKSTLAENAGNEEGDEEEEEKEEEDREGDEEEENDEGDEEEETDYNVNYFDNGENYGDDDDEDDEPVYS</sequence>
<feature type="region of interest" description="Disordered" evidence="5">
    <location>
        <begin position="89"/>
        <end position="218"/>
    </location>
</feature>
<dbReference type="GO" id="GO:0006383">
    <property type="term" value="P:transcription by RNA polymerase III"/>
    <property type="evidence" value="ECO:0007669"/>
    <property type="project" value="UniProtKB-UniRule"/>
</dbReference>
<dbReference type="PANTHER" id="PTHR15367:SF2">
    <property type="entry name" value="DNA-DIRECTED RNA POLYMERASE III SUBUNIT"/>
    <property type="match status" value="1"/>
</dbReference>
<dbReference type="EMBL" id="JBAMIC010000001">
    <property type="protein sequence ID" value="KAK7116082.1"/>
    <property type="molecule type" value="Genomic_DNA"/>
</dbReference>
<evidence type="ECO:0000313" key="7">
    <source>
        <dbReference type="Proteomes" id="UP001374579"/>
    </source>
</evidence>
<name>A0AAN9C2C7_9CAEN</name>
<dbReference type="Proteomes" id="UP001374579">
    <property type="component" value="Unassembled WGS sequence"/>
</dbReference>
<comment type="subunit">
    <text evidence="4">Component of the RNA polymerase III (Pol III) complex.</text>
</comment>
<dbReference type="AlphaFoldDB" id="A0AAN9C2C7"/>
<comment type="subcellular location">
    <subcellularLocation>
        <location evidence="1 4">Nucleus</location>
    </subcellularLocation>
</comment>
<dbReference type="Pfam" id="PF11705">
    <property type="entry name" value="RNA_pol_3_Rpc31"/>
    <property type="match status" value="1"/>
</dbReference>
<dbReference type="InterPro" id="IPR024661">
    <property type="entry name" value="RNA_pol_III_Rpc31"/>
</dbReference>
<dbReference type="GO" id="GO:0005666">
    <property type="term" value="C:RNA polymerase III complex"/>
    <property type="evidence" value="ECO:0007669"/>
    <property type="project" value="UniProtKB-UniRule"/>
</dbReference>
<feature type="compositionally biased region" description="Acidic residues" evidence="5">
    <location>
        <begin position="205"/>
        <end position="218"/>
    </location>
</feature>
<gene>
    <name evidence="6" type="ORF">V1264_001827</name>
</gene>
<proteinExistence type="inferred from homology"/>
<keyword evidence="3 4" id="KW-0539">Nucleus</keyword>
<accession>A0AAN9C2C7</accession>
<comment type="caution">
    <text evidence="6">The sequence shown here is derived from an EMBL/GenBank/DDBJ whole genome shotgun (WGS) entry which is preliminary data.</text>
</comment>
<evidence type="ECO:0000256" key="4">
    <source>
        <dbReference type="PIRNR" id="PIRNR000777"/>
    </source>
</evidence>
<comment type="function">
    <text evidence="4">DNA-dependent RNA polymerase catalyzes the transcription of DNA into RNA using the four ribonucleoside triphosphates as substrates. Specific peripheric component of RNA polymerase III which synthesizes small RNAs, such as 5S rRNA and tRNAs.</text>
</comment>
<comment type="similarity">
    <text evidence="2 4">Belongs to the eukaryotic RPC7 RNA polymerase subunit family.</text>
</comment>
<evidence type="ECO:0000256" key="5">
    <source>
        <dbReference type="SAM" id="MobiDB-lite"/>
    </source>
</evidence>
<keyword evidence="7" id="KW-1185">Reference proteome</keyword>
<dbReference type="PIRSF" id="PIRSF000777">
    <property type="entry name" value="RNA_polIII_C31"/>
    <property type="match status" value="1"/>
</dbReference>
<evidence type="ECO:0000256" key="3">
    <source>
        <dbReference type="ARBA" id="ARBA00023242"/>
    </source>
</evidence>
<dbReference type="PANTHER" id="PTHR15367">
    <property type="entry name" value="DNA-DIRECTED RNA POLYMERASE III"/>
    <property type="match status" value="1"/>
</dbReference>
<reference evidence="6 7" key="1">
    <citation type="submission" date="2024-02" db="EMBL/GenBank/DDBJ databases">
        <title>Chromosome-scale genome assembly of the rough periwinkle Littorina saxatilis.</title>
        <authorList>
            <person name="De Jode A."/>
            <person name="Faria R."/>
            <person name="Formenti G."/>
            <person name="Sims Y."/>
            <person name="Smith T.P."/>
            <person name="Tracey A."/>
            <person name="Wood J.M.D."/>
            <person name="Zagrodzka Z.B."/>
            <person name="Johannesson K."/>
            <person name="Butlin R.K."/>
            <person name="Leder E.H."/>
        </authorList>
    </citation>
    <scope>NUCLEOTIDE SEQUENCE [LARGE SCALE GENOMIC DNA]</scope>
    <source>
        <strain evidence="6">Snail1</strain>
        <tissue evidence="6">Muscle</tissue>
    </source>
</reference>